<gene>
    <name evidence="4" type="ORF">KY084_08780</name>
</gene>
<evidence type="ECO:0000259" key="3">
    <source>
        <dbReference type="PROSITE" id="PS51186"/>
    </source>
</evidence>
<feature type="domain" description="N-acetyltransferase" evidence="3">
    <location>
        <begin position="6"/>
        <end position="144"/>
    </location>
</feature>
<dbReference type="EMBL" id="JAHWZX010000007">
    <property type="protein sequence ID" value="MBW4330966.1"/>
    <property type="molecule type" value="Genomic_DNA"/>
</dbReference>
<keyword evidence="5" id="KW-1185">Reference proteome</keyword>
<dbReference type="GO" id="GO:0016746">
    <property type="term" value="F:acyltransferase activity"/>
    <property type="evidence" value="ECO:0007669"/>
    <property type="project" value="UniProtKB-KW"/>
</dbReference>
<dbReference type="InterPro" id="IPR000182">
    <property type="entry name" value="GNAT_dom"/>
</dbReference>
<dbReference type="PANTHER" id="PTHR43072:SF51">
    <property type="entry name" value="ABC SUPERFAMILY TRANSPORT PROTEIN"/>
    <property type="match status" value="1"/>
</dbReference>
<keyword evidence="1 4" id="KW-0808">Transferase</keyword>
<name>A0ABS6XLE1_9SPHN</name>
<evidence type="ECO:0000256" key="1">
    <source>
        <dbReference type="ARBA" id="ARBA00022679"/>
    </source>
</evidence>
<organism evidence="4 5">
    <name type="scientific">Stakelama flava</name>
    <dbReference type="NCBI Taxonomy" id="2860338"/>
    <lineage>
        <taxon>Bacteria</taxon>
        <taxon>Pseudomonadati</taxon>
        <taxon>Pseudomonadota</taxon>
        <taxon>Alphaproteobacteria</taxon>
        <taxon>Sphingomonadales</taxon>
        <taxon>Sphingomonadaceae</taxon>
        <taxon>Stakelama</taxon>
    </lineage>
</organism>
<dbReference type="PANTHER" id="PTHR43072">
    <property type="entry name" value="N-ACETYLTRANSFERASE"/>
    <property type="match status" value="1"/>
</dbReference>
<dbReference type="Pfam" id="PF00583">
    <property type="entry name" value="Acetyltransf_1"/>
    <property type="match status" value="1"/>
</dbReference>
<reference evidence="4 5" key="1">
    <citation type="submission" date="2021-07" db="EMBL/GenBank/DDBJ databases">
        <title>Stakelama flava sp. nov., a novel endophytic bacterium isolated from branch of Kandelia candel.</title>
        <authorList>
            <person name="Tuo L."/>
        </authorList>
    </citation>
    <scope>NUCLEOTIDE SEQUENCE [LARGE SCALE GENOMIC DNA]</scope>
    <source>
        <strain evidence="4 5">CBK3Z-3</strain>
    </source>
</reference>
<dbReference type="EC" id="2.3.1.-" evidence="4"/>
<keyword evidence="2 4" id="KW-0012">Acyltransferase</keyword>
<comment type="caution">
    <text evidence="4">The sequence shown here is derived from an EMBL/GenBank/DDBJ whole genome shotgun (WGS) entry which is preliminary data.</text>
</comment>
<dbReference type="CDD" id="cd04301">
    <property type="entry name" value="NAT_SF"/>
    <property type="match status" value="1"/>
</dbReference>
<dbReference type="Proteomes" id="UP001197214">
    <property type="component" value="Unassembled WGS sequence"/>
</dbReference>
<evidence type="ECO:0000256" key="2">
    <source>
        <dbReference type="ARBA" id="ARBA00023315"/>
    </source>
</evidence>
<dbReference type="RefSeq" id="WP_219238092.1">
    <property type="nucleotide sequence ID" value="NZ_JAHWZX010000007.1"/>
</dbReference>
<evidence type="ECO:0000313" key="5">
    <source>
        <dbReference type="Proteomes" id="UP001197214"/>
    </source>
</evidence>
<dbReference type="PROSITE" id="PS51186">
    <property type="entry name" value="GNAT"/>
    <property type="match status" value="1"/>
</dbReference>
<accession>A0ABS6XLE1</accession>
<proteinExistence type="predicted"/>
<sequence>MTTPQPAVRPAQESDVGAVAALWRACALTTDYNDPQADFAFALNGPSSTVLVAETCEGGIVGSIMAGHDGHRGWLYYVAVAPMYRSQGLGRTLVAAGEDWLREHGVAKVQLMVRPANRGVTDFYAMLGYEDMPRILMGKMLKSN</sequence>
<evidence type="ECO:0000313" key="4">
    <source>
        <dbReference type="EMBL" id="MBW4330966.1"/>
    </source>
</evidence>
<protein>
    <submittedName>
        <fullName evidence="4">GNAT family acetyltransferase</fullName>
        <ecNumber evidence="4">2.3.1.-</ecNumber>
    </submittedName>
</protein>
<dbReference type="NCBIfam" id="NF002959">
    <property type="entry name" value="PRK03624.1"/>
    <property type="match status" value="1"/>
</dbReference>